<dbReference type="HAMAP" id="MF_00440">
    <property type="entry name" value="NrdR"/>
    <property type="match status" value="1"/>
</dbReference>
<dbReference type="EMBL" id="WPAF01000002">
    <property type="protein sequence ID" value="KAF0135039.1"/>
    <property type="molecule type" value="Genomic_DNA"/>
</dbReference>
<dbReference type="GO" id="GO:0045892">
    <property type="term" value="P:negative regulation of DNA-templated transcription"/>
    <property type="evidence" value="ECO:0007669"/>
    <property type="project" value="UniProtKB-UniRule"/>
</dbReference>
<organism evidence="9 10">
    <name type="scientific">Candidatus Saganbacteria bacterium</name>
    <dbReference type="NCBI Taxonomy" id="2575572"/>
    <lineage>
        <taxon>Bacteria</taxon>
        <taxon>Bacillati</taxon>
        <taxon>Saganbacteria</taxon>
    </lineage>
</organism>
<evidence type="ECO:0000256" key="4">
    <source>
        <dbReference type="ARBA" id="ARBA00023015"/>
    </source>
</evidence>
<dbReference type="InterPro" id="IPR005144">
    <property type="entry name" value="ATP-cone_dom"/>
</dbReference>
<dbReference type="PROSITE" id="PS51161">
    <property type="entry name" value="ATP_CONE"/>
    <property type="match status" value="1"/>
</dbReference>
<evidence type="ECO:0000256" key="6">
    <source>
        <dbReference type="ARBA" id="ARBA00023163"/>
    </source>
</evidence>
<comment type="function">
    <text evidence="7">Negatively regulates transcription of bacterial ribonucleotide reductase nrd genes and operons by binding to NrdR-boxes.</text>
</comment>
<feature type="domain" description="ATP-cone" evidence="8">
    <location>
        <begin position="49"/>
        <end position="138"/>
    </location>
</feature>
<dbReference type="GO" id="GO:0008270">
    <property type="term" value="F:zinc ion binding"/>
    <property type="evidence" value="ECO:0007669"/>
    <property type="project" value="UniProtKB-UniRule"/>
</dbReference>
<dbReference type="GO" id="GO:0005524">
    <property type="term" value="F:ATP binding"/>
    <property type="evidence" value="ECO:0007669"/>
    <property type="project" value="UniProtKB-UniRule"/>
</dbReference>
<keyword evidence="4 7" id="KW-0805">Transcription regulation</keyword>
<keyword evidence="6 7" id="KW-0804">Transcription</keyword>
<dbReference type="Pfam" id="PF22811">
    <property type="entry name" value="Zn_ribbon_NrdR"/>
    <property type="match status" value="1"/>
</dbReference>
<evidence type="ECO:0000256" key="5">
    <source>
        <dbReference type="ARBA" id="ARBA00023125"/>
    </source>
</evidence>
<dbReference type="PANTHER" id="PTHR30455">
    <property type="entry name" value="TRANSCRIPTIONAL REPRESSOR NRDR"/>
    <property type="match status" value="1"/>
</dbReference>
<dbReference type="InterPro" id="IPR003796">
    <property type="entry name" value="RNR_NrdR-like"/>
</dbReference>
<comment type="cofactor">
    <cofactor evidence="7">
        <name>Zn(2+)</name>
        <dbReference type="ChEBI" id="CHEBI:29105"/>
    </cofactor>
    <text evidence="7">Binds 1 zinc ion.</text>
</comment>
<dbReference type="GO" id="GO:0003677">
    <property type="term" value="F:DNA binding"/>
    <property type="evidence" value="ECO:0007669"/>
    <property type="project" value="UniProtKB-KW"/>
</dbReference>
<comment type="caution">
    <text evidence="9">The sequence shown here is derived from an EMBL/GenBank/DDBJ whole genome shotgun (WGS) entry which is preliminary data.</text>
</comment>
<dbReference type="Proteomes" id="UP000488506">
    <property type="component" value="Unassembled WGS sequence"/>
</dbReference>
<keyword evidence="7" id="KW-0863">Zinc-finger</keyword>
<keyword evidence="7" id="KW-0862">Zinc</keyword>
<proteinExistence type="inferred from homology"/>
<evidence type="ECO:0000313" key="10">
    <source>
        <dbReference type="Proteomes" id="UP000488506"/>
    </source>
</evidence>
<feature type="zinc finger region" evidence="7">
    <location>
        <begin position="3"/>
        <end position="34"/>
    </location>
</feature>
<evidence type="ECO:0000313" key="9">
    <source>
        <dbReference type="EMBL" id="KAF0135039.1"/>
    </source>
</evidence>
<evidence type="ECO:0000256" key="7">
    <source>
        <dbReference type="HAMAP-Rule" id="MF_00440"/>
    </source>
</evidence>
<keyword evidence="5 7" id="KW-0238">DNA-binding</keyword>
<evidence type="ECO:0000256" key="3">
    <source>
        <dbReference type="ARBA" id="ARBA00022840"/>
    </source>
</evidence>
<evidence type="ECO:0000259" key="8">
    <source>
        <dbReference type="PROSITE" id="PS51161"/>
    </source>
</evidence>
<evidence type="ECO:0000256" key="2">
    <source>
        <dbReference type="ARBA" id="ARBA00022741"/>
    </source>
</evidence>
<dbReference type="PANTHER" id="PTHR30455:SF2">
    <property type="entry name" value="TRANSCRIPTIONAL REPRESSOR NRDR"/>
    <property type="match status" value="1"/>
</dbReference>
<keyword evidence="2 7" id="KW-0547">Nucleotide-binding</keyword>
<protein>
    <recommendedName>
        <fullName evidence="7">Transcriptional repressor NrdR</fullName>
    </recommendedName>
</protein>
<sequence length="148" mass="17279">MKCPACAKDNDKVLDSRPTDDGLAIRRRRECVECGNRFTSYERVEEKPLLIVKRDLRHEEFNRDKVLAGLVRACEKRPIELEVIEGIVDEVEKFVRRSTEEVKTSQIGELVMELLQKIDQVSYVRFASVYKQFKDVTDFVQVVREVSQ</sequence>
<name>A0A833L261_UNCSA</name>
<gene>
    <name evidence="7" type="primary">nrdR</name>
    <name evidence="9" type="ORF">FD145_177</name>
</gene>
<comment type="similarity">
    <text evidence="7">Belongs to the NrdR family.</text>
</comment>
<keyword evidence="1 7" id="KW-0678">Repressor</keyword>
<keyword evidence="7" id="KW-0479">Metal-binding</keyword>
<reference evidence="9 10" key="1">
    <citation type="submission" date="2019-12" db="EMBL/GenBank/DDBJ databases">
        <authorList>
            <person name="Wolfe R."/>
            <person name="Danczak R."/>
            <person name="Wilkins M."/>
        </authorList>
    </citation>
    <scope>NUCLEOTIDE SEQUENCE [LARGE SCALE GENOMIC DNA]</scope>
    <source>
        <strain evidence="9">X2_MaxBin.013</strain>
    </source>
</reference>
<dbReference type="InterPro" id="IPR055173">
    <property type="entry name" value="NrdR-like_N"/>
</dbReference>
<dbReference type="Pfam" id="PF03477">
    <property type="entry name" value="ATP-cone"/>
    <property type="match status" value="1"/>
</dbReference>
<evidence type="ECO:0000256" key="1">
    <source>
        <dbReference type="ARBA" id="ARBA00022491"/>
    </source>
</evidence>
<accession>A0A833L261</accession>
<dbReference type="NCBIfam" id="TIGR00244">
    <property type="entry name" value="transcriptional regulator NrdR"/>
    <property type="match status" value="1"/>
</dbReference>
<keyword evidence="3 7" id="KW-0067">ATP-binding</keyword>
<dbReference type="AlphaFoldDB" id="A0A833L261"/>